<sequence>MNLHDEGIKMFTRQIPTRLYIYFIENYKSVGARGNIRRSGPDLGPRQYPVFRVPLVGHRQKTFLPREARTDPDSTERPISAQWPDMQLP</sequence>
<protein>
    <submittedName>
        <fullName evidence="2">Uncharacterized protein</fullName>
    </submittedName>
</protein>
<evidence type="ECO:0000313" key="3">
    <source>
        <dbReference type="Proteomes" id="UP000076761"/>
    </source>
</evidence>
<accession>A0A165TMJ7</accession>
<evidence type="ECO:0000313" key="2">
    <source>
        <dbReference type="EMBL" id="KZT26894.1"/>
    </source>
</evidence>
<dbReference type="InParanoid" id="A0A165TMJ7"/>
<name>A0A165TMJ7_9AGAM</name>
<proteinExistence type="predicted"/>
<dbReference type="AlphaFoldDB" id="A0A165TMJ7"/>
<organism evidence="2 3">
    <name type="scientific">Neolentinus lepideus HHB14362 ss-1</name>
    <dbReference type="NCBI Taxonomy" id="1314782"/>
    <lineage>
        <taxon>Eukaryota</taxon>
        <taxon>Fungi</taxon>
        <taxon>Dikarya</taxon>
        <taxon>Basidiomycota</taxon>
        <taxon>Agaricomycotina</taxon>
        <taxon>Agaricomycetes</taxon>
        <taxon>Gloeophyllales</taxon>
        <taxon>Gloeophyllaceae</taxon>
        <taxon>Neolentinus</taxon>
    </lineage>
</organism>
<evidence type="ECO:0000256" key="1">
    <source>
        <dbReference type="SAM" id="MobiDB-lite"/>
    </source>
</evidence>
<dbReference type="Proteomes" id="UP000076761">
    <property type="component" value="Unassembled WGS sequence"/>
</dbReference>
<gene>
    <name evidence="2" type="ORF">NEOLEDRAFT_178266</name>
</gene>
<feature type="region of interest" description="Disordered" evidence="1">
    <location>
        <begin position="64"/>
        <end position="89"/>
    </location>
</feature>
<keyword evidence="3" id="KW-1185">Reference proteome</keyword>
<feature type="compositionally biased region" description="Basic and acidic residues" evidence="1">
    <location>
        <begin position="64"/>
        <end position="76"/>
    </location>
</feature>
<dbReference type="EMBL" id="KV425564">
    <property type="protein sequence ID" value="KZT26894.1"/>
    <property type="molecule type" value="Genomic_DNA"/>
</dbReference>
<reference evidence="2 3" key="1">
    <citation type="journal article" date="2016" name="Mol. Biol. Evol.">
        <title>Comparative Genomics of Early-Diverging Mushroom-Forming Fungi Provides Insights into the Origins of Lignocellulose Decay Capabilities.</title>
        <authorList>
            <person name="Nagy L.G."/>
            <person name="Riley R."/>
            <person name="Tritt A."/>
            <person name="Adam C."/>
            <person name="Daum C."/>
            <person name="Floudas D."/>
            <person name="Sun H."/>
            <person name="Yadav J.S."/>
            <person name="Pangilinan J."/>
            <person name="Larsson K.H."/>
            <person name="Matsuura K."/>
            <person name="Barry K."/>
            <person name="Labutti K."/>
            <person name="Kuo R."/>
            <person name="Ohm R.A."/>
            <person name="Bhattacharya S.S."/>
            <person name="Shirouzu T."/>
            <person name="Yoshinaga Y."/>
            <person name="Martin F.M."/>
            <person name="Grigoriev I.V."/>
            <person name="Hibbett D.S."/>
        </authorList>
    </citation>
    <scope>NUCLEOTIDE SEQUENCE [LARGE SCALE GENOMIC DNA]</scope>
    <source>
        <strain evidence="2 3">HHB14362 ss-1</strain>
    </source>
</reference>